<keyword evidence="1" id="KW-0472">Membrane</keyword>
<dbReference type="AlphaFoldDB" id="A0A8D4N2R9"/>
<protein>
    <submittedName>
        <fullName evidence="2">Uncharacterized protein</fullName>
    </submittedName>
</protein>
<name>A0A8D4N2R9_9GAMM</name>
<keyword evidence="1" id="KW-1133">Transmembrane helix</keyword>
<organism evidence="2 3">
    <name type="scientific">Yersinia rochesterensis</name>
    <dbReference type="NCBI Taxonomy" id="1604335"/>
    <lineage>
        <taxon>Bacteria</taxon>
        <taxon>Pseudomonadati</taxon>
        <taxon>Pseudomonadota</taxon>
        <taxon>Gammaproteobacteria</taxon>
        <taxon>Enterobacterales</taxon>
        <taxon>Yersiniaceae</taxon>
        <taxon>Yersinia</taxon>
    </lineage>
</organism>
<dbReference type="GeneID" id="82549567"/>
<evidence type="ECO:0000313" key="2">
    <source>
        <dbReference type="EMBL" id="AYD42627.1"/>
    </source>
</evidence>
<dbReference type="RefSeq" id="WP_120011049.1">
    <property type="nucleotide sequence ID" value="NZ_CP032482.1"/>
</dbReference>
<gene>
    <name evidence="2" type="ORF">DXZ79_02005</name>
</gene>
<evidence type="ECO:0000313" key="3">
    <source>
        <dbReference type="Proteomes" id="UP000265864"/>
    </source>
</evidence>
<proteinExistence type="predicted"/>
<feature type="transmembrane region" description="Helical" evidence="1">
    <location>
        <begin position="82"/>
        <end position="107"/>
    </location>
</feature>
<dbReference type="Proteomes" id="UP000265864">
    <property type="component" value="Chromosome"/>
</dbReference>
<sequence>MHEKCKIWLVVAVVTGVIGFYSGFFSLMIIGSGVSGSGCGSQCSSSSEVAAAIGLFFLGGAVFSAVYSLHLSWAKREQVPRLWINIMVTTVNLLVVLIASSSFILLINMFM</sequence>
<reference evidence="2 3" key="1">
    <citation type="submission" date="2018-09" db="EMBL/GenBank/DDBJ databases">
        <title>Yersinia kristensenii subsp. rochesterensis subsp. nov., Isolated from Human Feces.</title>
        <authorList>
            <person name="Cunningham S.A."/>
            <person name="Jeraldo P."/>
            <person name="Patel R."/>
        </authorList>
    </citation>
    <scope>NUCLEOTIDE SEQUENCE [LARGE SCALE GENOMIC DNA]</scope>
    <source>
        <strain evidence="2 3">ATCC BAA-2637</strain>
    </source>
</reference>
<keyword evidence="1" id="KW-0812">Transmembrane</keyword>
<accession>A0A8D4N2R9</accession>
<dbReference type="EMBL" id="CP032482">
    <property type="protein sequence ID" value="AYD42627.1"/>
    <property type="molecule type" value="Genomic_DNA"/>
</dbReference>
<feature type="transmembrane region" description="Helical" evidence="1">
    <location>
        <begin position="50"/>
        <end position="70"/>
    </location>
</feature>
<feature type="transmembrane region" description="Helical" evidence="1">
    <location>
        <begin position="7"/>
        <end position="30"/>
    </location>
</feature>
<evidence type="ECO:0000256" key="1">
    <source>
        <dbReference type="SAM" id="Phobius"/>
    </source>
</evidence>